<dbReference type="InterPro" id="IPR055178">
    <property type="entry name" value="RsdA/BaiN/AoA(So)-like_dom"/>
</dbReference>
<dbReference type="Gene3D" id="1.10.8.260">
    <property type="entry name" value="HI0933 insert domain-like"/>
    <property type="match status" value="1"/>
</dbReference>
<dbReference type="InterPro" id="IPR023166">
    <property type="entry name" value="BaiN-like_dom_sf"/>
</dbReference>
<dbReference type="InterPro" id="IPR057661">
    <property type="entry name" value="RsdA/BaiN/AoA(So)_Rossmann"/>
</dbReference>
<dbReference type="InterPro" id="IPR004792">
    <property type="entry name" value="BaiN-like"/>
</dbReference>
<dbReference type="Gene3D" id="2.40.30.10">
    <property type="entry name" value="Translation factors"/>
    <property type="match status" value="1"/>
</dbReference>
<comment type="caution">
    <text evidence="6">The sequence shown here is derived from an EMBL/GenBank/DDBJ whole genome shotgun (WGS) entry which is preliminary data.</text>
</comment>
<dbReference type="Proteomes" id="UP000239861">
    <property type="component" value="Unassembled WGS sequence"/>
</dbReference>
<protein>
    <recommendedName>
        <fullName evidence="8">Flavoprotein, HI0933 family</fullName>
    </recommendedName>
</protein>
<keyword evidence="3" id="KW-0274">FAD</keyword>
<evidence type="ECO:0000259" key="5">
    <source>
        <dbReference type="Pfam" id="PF22780"/>
    </source>
</evidence>
<gene>
    <name evidence="6" type="ORF">B0F89_12143</name>
</gene>
<evidence type="ECO:0000256" key="2">
    <source>
        <dbReference type="ARBA" id="ARBA00022630"/>
    </source>
</evidence>
<name>A0AB36ZWY2_9BACT</name>
<proteinExistence type="predicted"/>
<evidence type="ECO:0000259" key="4">
    <source>
        <dbReference type="Pfam" id="PF03486"/>
    </source>
</evidence>
<dbReference type="Gene3D" id="3.50.50.60">
    <property type="entry name" value="FAD/NAD(P)-binding domain"/>
    <property type="match status" value="1"/>
</dbReference>
<comment type="cofactor">
    <cofactor evidence="1">
        <name>FAD</name>
        <dbReference type="ChEBI" id="CHEBI:57692"/>
    </cofactor>
</comment>
<dbReference type="NCBIfam" id="TIGR00275">
    <property type="entry name" value="aminoacetone oxidase family FAD-binding enzyme"/>
    <property type="match status" value="1"/>
</dbReference>
<dbReference type="RefSeq" id="WP_228153567.1">
    <property type="nucleotide sequence ID" value="NZ_PTIW01000021.1"/>
</dbReference>
<evidence type="ECO:0000313" key="7">
    <source>
        <dbReference type="Proteomes" id="UP000239861"/>
    </source>
</evidence>
<dbReference type="PANTHER" id="PTHR42887:SF2">
    <property type="entry name" value="OS12G0638800 PROTEIN"/>
    <property type="match status" value="1"/>
</dbReference>
<sequence>MYKGRHIYDIAIIGAGASGLMLASSLKDKKVCIIEANSKIAQKIKVSGGAKCNITNSLVTCDNYLGNKDFIKKILRNFSNDDLIKFLNSNGVYPKINPKLVKGTYFCKSSQDVIDMFTKLTTHVKKILNTKVDDVDFKDEVFIIKASNTIIKAKKLVVASGGLSYASLGASSIAYDIAKKFGHDISKLDPALVGFTVQKEQFWFKKLSGLSIMAKVKVEDKSFNASLLFAHKGCSGPLILNSSLYWKKGKISFDFLPKQNYKELLKSNALISSKLPLPKRFVQEFLESIKVKDKSCSTLTKQELEALSLIHDYEFSPAGNFGYTKAEVTKGGIKTEQIDVNSMESLKQKNLYFLGECLDVTGELGGYNFQFAFSSAITCARNI</sequence>
<dbReference type="AlphaFoldDB" id="A0AB36ZWY2"/>
<accession>A0AB36ZWY2</accession>
<feature type="domain" description="RsdA/BaiN/AoA(So)-like insert" evidence="5">
    <location>
        <begin position="190"/>
        <end position="328"/>
    </location>
</feature>
<dbReference type="SUPFAM" id="SSF160996">
    <property type="entry name" value="HI0933 insert domain-like"/>
    <property type="match status" value="1"/>
</dbReference>
<dbReference type="InterPro" id="IPR036188">
    <property type="entry name" value="FAD/NAD-bd_sf"/>
</dbReference>
<dbReference type="EMBL" id="PTIW01000021">
    <property type="protein sequence ID" value="PPK60484.1"/>
    <property type="molecule type" value="Genomic_DNA"/>
</dbReference>
<keyword evidence="2" id="KW-0285">Flavoprotein</keyword>
<dbReference type="SUPFAM" id="SSF51905">
    <property type="entry name" value="FAD/NAD(P)-binding domain"/>
    <property type="match status" value="1"/>
</dbReference>
<evidence type="ECO:0008006" key="8">
    <source>
        <dbReference type="Google" id="ProtNLM"/>
    </source>
</evidence>
<dbReference type="Pfam" id="PF03486">
    <property type="entry name" value="HI0933_like"/>
    <property type="match status" value="1"/>
</dbReference>
<evidence type="ECO:0000313" key="6">
    <source>
        <dbReference type="EMBL" id="PPK60484.1"/>
    </source>
</evidence>
<dbReference type="PANTHER" id="PTHR42887">
    <property type="entry name" value="OS12G0638800 PROTEIN"/>
    <property type="match status" value="1"/>
</dbReference>
<evidence type="ECO:0000256" key="3">
    <source>
        <dbReference type="ARBA" id="ARBA00022827"/>
    </source>
</evidence>
<organism evidence="6 7">
    <name type="scientific">Malaciobacter marinus</name>
    <dbReference type="NCBI Taxonomy" id="505249"/>
    <lineage>
        <taxon>Bacteria</taxon>
        <taxon>Pseudomonadati</taxon>
        <taxon>Campylobacterota</taxon>
        <taxon>Epsilonproteobacteria</taxon>
        <taxon>Campylobacterales</taxon>
        <taxon>Arcobacteraceae</taxon>
        <taxon>Malaciobacter</taxon>
    </lineage>
</organism>
<feature type="domain" description="RsdA/BaiN/AoA(So)-like Rossmann fold-like" evidence="4">
    <location>
        <begin position="9"/>
        <end position="381"/>
    </location>
</feature>
<dbReference type="Pfam" id="PF22780">
    <property type="entry name" value="HI0933_like_1st"/>
    <property type="match status" value="1"/>
</dbReference>
<reference evidence="6 7" key="1">
    <citation type="submission" date="2018-02" db="EMBL/GenBank/DDBJ databases">
        <title>Subsurface microbial communities from deep shales in Ohio and West Virginia, USA.</title>
        <authorList>
            <person name="Wrighton K."/>
        </authorList>
    </citation>
    <scope>NUCLEOTIDE SEQUENCE [LARGE SCALE GENOMIC DNA]</scope>
    <source>
        <strain evidence="6 7">MARC-MIP3H16</strain>
    </source>
</reference>
<evidence type="ECO:0000256" key="1">
    <source>
        <dbReference type="ARBA" id="ARBA00001974"/>
    </source>
</evidence>